<evidence type="ECO:0000259" key="9">
    <source>
        <dbReference type="PROSITE" id="PS51918"/>
    </source>
</evidence>
<keyword evidence="2 8" id="KW-0949">S-adenosyl-L-methionine</keyword>
<evidence type="ECO:0000256" key="6">
    <source>
        <dbReference type="ARBA" id="ARBA00023004"/>
    </source>
</evidence>
<evidence type="ECO:0000256" key="7">
    <source>
        <dbReference type="ARBA" id="ARBA00023014"/>
    </source>
</evidence>
<protein>
    <recommendedName>
        <fullName evidence="8">PqqA peptide cyclase</fullName>
        <ecNumber evidence="8">1.21.98.4</ecNumber>
    </recommendedName>
    <alternativeName>
        <fullName evidence="8">Coenzyme PQQ synthesis protein E</fullName>
    </alternativeName>
</protein>
<dbReference type="SFLD" id="SFLDF00280">
    <property type="entry name" value="coenzyme_PQQ_synthesis_protein"/>
    <property type="match status" value="1"/>
</dbReference>
<dbReference type="InterPro" id="IPR006638">
    <property type="entry name" value="Elp3/MiaA/NifB-like_rSAM"/>
</dbReference>
<comment type="caution">
    <text evidence="10">The sequence shown here is derived from an EMBL/GenBank/DDBJ whole genome shotgun (WGS) entry which is preliminary data.</text>
</comment>
<keyword evidence="4 8" id="KW-0884">PQQ biosynthesis</keyword>
<dbReference type="Proteomes" id="UP000295023">
    <property type="component" value="Unassembled WGS sequence"/>
</dbReference>
<comment type="function">
    <text evidence="8">Catalyzes the cross-linking of a glutamate residue and a tyrosine residue in the PqqA protein as part of the biosynthesis of pyrroloquinoline quinone (PQQ).</text>
</comment>
<dbReference type="GO" id="GO:0005506">
    <property type="term" value="F:iron ion binding"/>
    <property type="evidence" value="ECO:0007669"/>
    <property type="project" value="UniProtKB-UniRule"/>
</dbReference>
<proteinExistence type="inferred from homology"/>
<gene>
    <name evidence="8 10" type="primary">pqqE</name>
    <name evidence="10" type="ORF">EXY23_05900</name>
</gene>
<dbReference type="SMART" id="SM00729">
    <property type="entry name" value="Elp3"/>
    <property type="match status" value="1"/>
</dbReference>
<dbReference type="PANTHER" id="PTHR11228">
    <property type="entry name" value="RADICAL SAM DOMAIN PROTEIN"/>
    <property type="match status" value="1"/>
</dbReference>
<dbReference type="SFLD" id="SFLDG01386">
    <property type="entry name" value="main_SPASM_domain-containing"/>
    <property type="match status" value="1"/>
</dbReference>
<evidence type="ECO:0000256" key="3">
    <source>
        <dbReference type="ARBA" id="ARBA00022723"/>
    </source>
</evidence>
<dbReference type="CDD" id="cd21119">
    <property type="entry name" value="SPASM_PqqE"/>
    <property type="match status" value="1"/>
</dbReference>
<dbReference type="InterPro" id="IPR023885">
    <property type="entry name" value="4Fe4S-binding_SPASM_dom"/>
</dbReference>
<evidence type="ECO:0000256" key="2">
    <source>
        <dbReference type="ARBA" id="ARBA00022691"/>
    </source>
</evidence>
<dbReference type="PIRSF" id="PIRSF037420">
    <property type="entry name" value="PQQ_syn_pqqE"/>
    <property type="match status" value="1"/>
</dbReference>
<comment type="similarity">
    <text evidence="8">Belongs to the radical SAM superfamily. PqqE family.</text>
</comment>
<dbReference type="Pfam" id="PF04055">
    <property type="entry name" value="Radical_SAM"/>
    <property type="match status" value="1"/>
</dbReference>
<dbReference type="InterPro" id="IPR007197">
    <property type="entry name" value="rSAM"/>
</dbReference>
<keyword evidence="7 8" id="KW-0411">Iron-sulfur</keyword>
<dbReference type="NCBIfam" id="TIGR04085">
    <property type="entry name" value="rSAM_more_4Fe4S"/>
    <property type="match status" value="1"/>
</dbReference>
<accession>A0A4R4DTF8</accession>
<dbReference type="SFLD" id="SFLDG01067">
    <property type="entry name" value="SPASM/twitch_domain_containing"/>
    <property type="match status" value="1"/>
</dbReference>
<dbReference type="Gene3D" id="3.20.20.70">
    <property type="entry name" value="Aldolase class I"/>
    <property type="match status" value="1"/>
</dbReference>
<evidence type="ECO:0000256" key="4">
    <source>
        <dbReference type="ARBA" id="ARBA00022905"/>
    </source>
</evidence>
<dbReference type="GO" id="GO:1904047">
    <property type="term" value="F:S-adenosyl-L-methionine binding"/>
    <property type="evidence" value="ECO:0007669"/>
    <property type="project" value="UniProtKB-UniRule"/>
</dbReference>
<sequence length="370" mass="39604">MATDATPAAPLALLAELTHRCPLRCPYCSNPVNLTRVAEELDTATWARVFHEAAELGCLQVHLSGGEPTARRDIPDVVRAASEAGLYTNLITSGVLAGGAKLQALVAAGLDHVQLSVQDAEAGSADRIGGTRGGHAKKLDFARQVQEAGLPLTLNAVVHRQNLDRLPQLIDLALALGAGRLEVAHVQYYGWALANRDALLPTLAQLEAATATVEAARRDLKGRLVIDYVVPDYYARRPKSCMGGWGRQFLAVSPAGRVLPCHAAESLPGFDFPNVREVSLRWAWERSEAFARFRGTAWMPAPCQGCEHAERDWGGCRCQAFALTGDAAATDPACALSPHHHLLDLAVQEAAAATDAFTYREMGRSPAPVG</sequence>
<reference evidence="10 11" key="1">
    <citation type="submission" date="2019-03" db="EMBL/GenBank/DDBJ databases">
        <title>Paracraurococcus aquatilis NE82 genome sequence.</title>
        <authorList>
            <person name="Zhao Y."/>
            <person name="Du Z."/>
        </authorList>
    </citation>
    <scope>NUCLEOTIDE SEQUENCE [LARGE SCALE GENOMIC DNA]</scope>
    <source>
        <strain evidence="10 11">NE82</strain>
    </source>
</reference>
<dbReference type="PROSITE" id="PS01305">
    <property type="entry name" value="MOAA_NIFB_PQQE"/>
    <property type="match status" value="1"/>
</dbReference>
<keyword evidence="1 8" id="KW-0004">4Fe-4S</keyword>
<name>A0A4R4DTF8_9PROT</name>
<comment type="catalytic activity">
    <reaction evidence="8">
        <text>[PQQ precursor protein] + S-adenosyl-L-methionine = E-Y cross-linked-[PQQ precursor protein] + 5'-deoxyadenosine + L-methionine + H(+)</text>
        <dbReference type="Rhea" id="RHEA:56836"/>
        <dbReference type="Rhea" id="RHEA-COMP:14800"/>
        <dbReference type="Rhea" id="RHEA-COMP:14801"/>
        <dbReference type="ChEBI" id="CHEBI:15378"/>
        <dbReference type="ChEBI" id="CHEBI:17319"/>
        <dbReference type="ChEBI" id="CHEBI:57844"/>
        <dbReference type="ChEBI" id="CHEBI:59789"/>
        <dbReference type="ChEBI" id="CHEBI:141026"/>
        <dbReference type="ChEBI" id="CHEBI:141027"/>
        <dbReference type="EC" id="1.21.98.4"/>
    </reaction>
</comment>
<dbReference type="SUPFAM" id="SSF102114">
    <property type="entry name" value="Radical SAM enzymes"/>
    <property type="match status" value="1"/>
</dbReference>
<keyword evidence="6 8" id="KW-0408">Iron</keyword>
<dbReference type="PANTHER" id="PTHR11228:SF7">
    <property type="entry name" value="PQQA PEPTIDE CYCLASE"/>
    <property type="match status" value="1"/>
</dbReference>
<dbReference type="InterPro" id="IPR013785">
    <property type="entry name" value="Aldolase_TIM"/>
</dbReference>
<feature type="domain" description="Radical SAM core" evidence="9">
    <location>
        <begin position="7"/>
        <end position="223"/>
    </location>
</feature>
<keyword evidence="5 8" id="KW-0560">Oxidoreductase</keyword>
<dbReference type="InterPro" id="IPR000385">
    <property type="entry name" value="MoaA_NifB_PqqE_Fe-S-bd_CS"/>
</dbReference>
<organism evidence="10 11">
    <name type="scientific">Roseicella aquatilis</name>
    <dbReference type="NCBI Taxonomy" id="2527868"/>
    <lineage>
        <taxon>Bacteria</taxon>
        <taxon>Pseudomonadati</taxon>
        <taxon>Pseudomonadota</taxon>
        <taxon>Alphaproteobacteria</taxon>
        <taxon>Acetobacterales</taxon>
        <taxon>Roseomonadaceae</taxon>
        <taxon>Roseicella</taxon>
    </lineage>
</organism>
<dbReference type="InterPro" id="IPR050377">
    <property type="entry name" value="Radical_SAM_PqqE_MftC-like"/>
</dbReference>
<dbReference type="OrthoDB" id="9792276at2"/>
<dbReference type="Pfam" id="PF13186">
    <property type="entry name" value="SPASM"/>
    <property type="match status" value="1"/>
</dbReference>
<feature type="binding site" evidence="8">
    <location>
        <position position="25"/>
    </location>
    <ligand>
        <name>[4Fe-4S] cluster</name>
        <dbReference type="ChEBI" id="CHEBI:49883"/>
        <note>4Fe-4S-S-AdoMet</note>
    </ligand>
</feature>
<evidence type="ECO:0000256" key="1">
    <source>
        <dbReference type="ARBA" id="ARBA00022485"/>
    </source>
</evidence>
<evidence type="ECO:0000313" key="10">
    <source>
        <dbReference type="EMBL" id="TCZ64903.1"/>
    </source>
</evidence>
<feature type="binding site" evidence="8">
    <location>
        <position position="21"/>
    </location>
    <ligand>
        <name>[4Fe-4S] cluster</name>
        <dbReference type="ChEBI" id="CHEBI:49883"/>
        <note>4Fe-4S-S-AdoMet</note>
    </ligand>
</feature>
<dbReference type="UniPathway" id="UPA00539"/>
<dbReference type="SFLD" id="SFLDS00029">
    <property type="entry name" value="Radical_SAM"/>
    <property type="match status" value="1"/>
</dbReference>
<dbReference type="GO" id="GO:0018189">
    <property type="term" value="P:pyrroloquinoline quinone biosynthetic process"/>
    <property type="evidence" value="ECO:0007669"/>
    <property type="project" value="UniProtKB-UniRule"/>
</dbReference>
<dbReference type="EC" id="1.21.98.4" evidence="8"/>
<comment type="pathway">
    <text evidence="8">Cofactor biosynthesis; pyrroloquinoline quinone biosynthesis.</text>
</comment>
<dbReference type="InterPro" id="IPR058240">
    <property type="entry name" value="rSAM_sf"/>
</dbReference>
<dbReference type="GO" id="GO:0051539">
    <property type="term" value="F:4 iron, 4 sulfur cluster binding"/>
    <property type="evidence" value="ECO:0007669"/>
    <property type="project" value="UniProtKB-KW"/>
</dbReference>
<dbReference type="AlphaFoldDB" id="A0A4R4DTF8"/>
<dbReference type="EMBL" id="SKBM01000004">
    <property type="protein sequence ID" value="TCZ64903.1"/>
    <property type="molecule type" value="Genomic_DNA"/>
</dbReference>
<evidence type="ECO:0000313" key="11">
    <source>
        <dbReference type="Proteomes" id="UP000295023"/>
    </source>
</evidence>
<comment type="subunit">
    <text evidence="8">Interacts with PqqD. The interaction is necessary for activity of PqqE.</text>
</comment>
<dbReference type="GO" id="GO:0032324">
    <property type="term" value="P:molybdopterin cofactor biosynthetic process"/>
    <property type="evidence" value="ECO:0007669"/>
    <property type="project" value="UniProtKB-ARBA"/>
</dbReference>
<dbReference type="GO" id="GO:0009975">
    <property type="term" value="F:cyclase activity"/>
    <property type="evidence" value="ECO:0007669"/>
    <property type="project" value="UniProtKB-UniRule"/>
</dbReference>
<dbReference type="PROSITE" id="PS51918">
    <property type="entry name" value="RADICAL_SAM"/>
    <property type="match status" value="1"/>
</dbReference>
<evidence type="ECO:0000256" key="8">
    <source>
        <dbReference type="HAMAP-Rule" id="MF_00660"/>
    </source>
</evidence>
<dbReference type="HAMAP" id="MF_00660">
    <property type="entry name" value="PqqE"/>
    <property type="match status" value="1"/>
</dbReference>
<dbReference type="NCBIfam" id="TIGR02109">
    <property type="entry name" value="PQQ_syn_pqqE"/>
    <property type="match status" value="1"/>
</dbReference>
<dbReference type="InterPro" id="IPR011843">
    <property type="entry name" value="PQQ_synth_PqqE_bac"/>
</dbReference>
<dbReference type="RefSeq" id="WP_132285558.1">
    <property type="nucleotide sequence ID" value="NZ_SKBM01000004.1"/>
</dbReference>
<dbReference type="InterPro" id="IPR017200">
    <property type="entry name" value="PqqE-like"/>
</dbReference>
<keyword evidence="3 8" id="KW-0479">Metal-binding</keyword>
<keyword evidence="11" id="KW-1185">Reference proteome</keyword>
<dbReference type="GO" id="GO:0016491">
    <property type="term" value="F:oxidoreductase activity"/>
    <property type="evidence" value="ECO:0007669"/>
    <property type="project" value="UniProtKB-KW"/>
</dbReference>
<comment type="cofactor">
    <cofactor evidence="8">
        <name>[4Fe-4S] cluster</name>
        <dbReference type="ChEBI" id="CHEBI:49883"/>
    </cofactor>
    <text evidence="8">Binds 1 [4Fe-4S] cluster. The cluster is coordinated with 3 cysteines and an exchangeable S-adenosyl-L-methionine.</text>
</comment>
<evidence type="ECO:0000256" key="5">
    <source>
        <dbReference type="ARBA" id="ARBA00023002"/>
    </source>
</evidence>
<feature type="binding site" evidence="8">
    <location>
        <position position="28"/>
    </location>
    <ligand>
        <name>[4Fe-4S] cluster</name>
        <dbReference type="ChEBI" id="CHEBI:49883"/>
        <note>4Fe-4S-S-AdoMet</note>
    </ligand>
</feature>
<dbReference type="CDD" id="cd01335">
    <property type="entry name" value="Radical_SAM"/>
    <property type="match status" value="1"/>
</dbReference>